<evidence type="ECO:0000313" key="12">
    <source>
        <dbReference type="RefSeq" id="XP_014668287.1"/>
    </source>
</evidence>
<keyword evidence="9" id="KW-0325">Glycoprotein</keyword>
<evidence type="ECO:0000256" key="5">
    <source>
        <dbReference type="ARBA" id="ARBA00022989"/>
    </source>
</evidence>
<dbReference type="InterPro" id="IPR005428">
    <property type="entry name" value="CD36/SCARB1/SNMP1"/>
</dbReference>
<evidence type="ECO:0000256" key="7">
    <source>
        <dbReference type="ARBA" id="ARBA00023157"/>
    </source>
</evidence>
<evidence type="ECO:0000256" key="9">
    <source>
        <dbReference type="ARBA" id="ARBA00023180"/>
    </source>
</evidence>
<keyword evidence="6 10" id="KW-0472">Membrane</keyword>
<dbReference type="PRINTS" id="PR01610">
    <property type="entry name" value="CD36ANTIGEN"/>
</dbReference>
<keyword evidence="7" id="KW-1015">Disulfide bond</keyword>
<keyword evidence="3" id="KW-1003">Cell membrane</keyword>
<name>A0ABM1E7W6_PRICU</name>
<sequence length="485" mass="54419">MYSSTKLVVLAVVGVVLTVLGGGMIKVFSTMIHDKISEKVRLTNGSESFDIWKDMPVPIYMQFWIFHVKNPLEITRDGAKPSVEQKGPYTYREYRQKHNITFHSNGTISYVPTRTYTHEPKMSVGSEDDTITSLNMPMLTVASYIKYEPTWLKVLASLGLAVLNETVFVNHTVKEWLWGYEDPMLKDIHDLLPNLVPDSHFGFFYGPPSGNLSRDGLYTVDSGSADVHQVAEIEKYNGVSHLDYWKSDYCNMINGTDGSIYGPFVKKTDKMRLFSSDICRSLYMQYEQDTTIEGINLFRFTAPAAIFANANVNPDNECYCMPCLGAGLLNISICKQGAPVVVSAPHFYEGDPKFSKAIDGLHPVKSEHETFMDIEPLTGLAMRLMRRMQVNTFIEHIEFISQTKNLKPTFFPLVWLNESAKADAASIDKFKTEVKLPILLMTIGQYFVLSLGILILVVTASLLLVGLSSRTVPDEPLLPDVAGDQ</sequence>
<keyword evidence="11" id="KW-1185">Reference proteome</keyword>
<evidence type="ECO:0000256" key="6">
    <source>
        <dbReference type="ARBA" id="ARBA00023136"/>
    </source>
</evidence>
<dbReference type="RefSeq" id="XP_014668287.1">
    <property type="nucleotide sequence ID" value="XM_014812801.1"/>
</dbReference>
<gene>
    <name evidence="12" type="primary">LOC106809639</name>
</gene>
<keyword evidence="4 10" id="KW-0812">Transmembrane</keyword>
<dbReference type="PANTHER" id="PTHR11923">
    <property type="entry name" value="SCAVENGER RECEPTOR CLASS B TYPE-1 SR-B1"/>
    <property type="match status" value="1"/>
</dbReference>
<evidence type="ECO:0000256" key="10">
    <source>
        <dbReference type="SAM" id="Phobius"/>
    </source>
</evidence>
<keyword evidence="8" id="KW-0675">Receptor</keyword>
<dbReference type="PANTHER" id="PTHR11923:SF51">
    <property type="entry name" value="LYSOSOME MEMBRANE PROTEIN 2"/>
    <property type="match status" value="1"/>
</dbReference>
<proteinExistence type="inferred from homology"/>
<dbReference type="Pfam" id="PF01130">
    <property type="entry name" value="CD36"/>
    <property type="match status" value="1"/>
</dbReference>
<dbReference type="Proteomes" id="UP000695022">
    <property type="component" value="Unplaced"/>
</dbReference>
<dbReference type="GeneID" id="106809639"/>
<evidence type="ECO:0000256" key="3">
    <source>
        <dbReference type="ARBA" id="ARBA00022475"/>
    </source>
</evidence>
<feature type="transmembrane region" description="Helical" evidence="10">
    <location>
        <begin position="446"/>
        <end position="467"/>
    </location>
</feature>
<organism evidence="11 12">
    <name type="scientific">Priapulus caudatus</name>
    <name type="common">Priapulid worm</name>
    <dbReference type="NCBI Taxonomy" id="37621"/>
    <lineage>
        <taxon>Eukaryota</taxon>
        <taxon>Metazoa</taxon>
        <taxon>Ecdysozoa</taxon>
        <taxon>Scalidophora</taxon>
        <taxon>Priapulida</taxon>
        <taxon>Priapulimorpha</taxon>
        <taxon>Priapulimorphida</taxon>
        <taxon>Priapulidae</taxon>
        <taxon>Priapulus</taxon>
    </lineage>
</organism>
<protein>
    <submittedName>
        <fullName evidence="12">Scavenger receptor class B member 1-like</fullName>
    </submittedName>
</protein>
<evidence type="ECO:0000313" key="11">
    <source>
        <dbReference type="Proteomes" id="UP000695022"/>
    </source>
</evidence>
<accession>A0ABM1E7W6</accession>
<dbReference type="PRINTS" id="PR01609">
    <property type="entry name" value="CD36FAMILY"/>
</dbReference>
<evidence type="ECO:0000256" key="8">
    <source>
        <dbReference type="ARBA" id="ARBA00023170"/>
    </source>
</evidence>
<reference evidence="12" key="1">
    <citation type="submission" date="2025-08" db="UniProtKB">
        <authorList>
            <consortium name="RefSeq"/>
        </authorList>
    </citation>
    <scope>IDENTIFICATION</scope>
</reference>
<comment type="similarity">
    <text evidence="2">Belongs to the CD36 family.</text>
</comment>
<evidence type="ECO:0000256" key="4">
    <source>
        <dbReference type="ARBA" id="ARBA00022692"/>
    </source>
</evidence>
<dbReference type="InterPro" id="IPR002159">
    <property type="entry name" value="CD36_fam"/>
</dbReference>
<evidence type="ECO:0000256" key="2">
    <source>
        <dbReference type="ARBA" id="ARBA00010532"/>
    </source>
</evidence>
<keyword evidence="5 10" id="KW-1133">Transmembrane helix</keyword>
<evidence type="ECO:0000256" key="1">
    <source>
        <dbReference type="ARBA" id="ARBA00004651"/>
    </source>
</evidence>
<comment type="subcellular location">
    <subcellularLocation>
        <location evidence="1">Cell membrane</location>
        <topology evidence="1">Multi-pass membrane protein</topology>
    </subcellularLocation>
</comment>